<reference evidence="6" key="1">
    <citation type="journal article" date="2010" name="Genome Biol.">
        <title>Genome sequence of the necrotrophic plant pathogen Pythium ultimum reveals original pathogenicity mechanisms and effector repertoire.</title>
        <authorList>
            <person name="Levesque C.A."/>
            <person name="Brouwer H."/>
            <person name="Cano L."/>
            <person name="Hamilton J.P."/>
            <person name="Holt C."/>
            <person name="Huitema E."/>
            <person name="Raffaele S."/>
            <person name="Robideau G.P."/>
            <person name="Thines M."/>
            <person name="Win J."/>
            <person name="Zerillo M.M."/>
            <person name="Beakes G.W."/>
            <person name="Boore J.L."/>
            <person name="Busam D."/>
            <person name="Dumas B."/>
            <person name="Ferriera S."/>
            <person name="Fuerstenberg S.I."/>
            <person name="Gachon C.M."/>
            <person name="Gaulin E."/>
            <person name="Govers F."/>
            <person name="Grenville-Briggs L."/>
            <person name="Horner N."/>
            <person name="Hostetler J."/>
            <person name="Jiang R.H."/>
            <person name="Johnson J."/>
            <person name="Krajaejun T."/>
            <person name="Lin H."/>
            <person name="Meijer H.J."/>
            <person name="Moore B."/>
            <person name="Morris P."/>
            <person name="Phuntmart V."/>
            <person name="Puiu D."/>
            <person name="Shetty J."/>
            <person name="Stajich J.E."/>
            <person name="Tripathy S."/>
            <person name="Wawra S."/>
            <person name="van West P."/>
            <person name="Whitty B.R."/>
            <person name="Coutinho P.M."/>
            <person name="Henrissat B."/>
            <person name="Martin F."/>
            <person name="Thomas P.D."/>
            <person name="Tyler B.M."/>
            <person name="De Vries R.P."/>
            <person name="Kamoun S."/>
            <person name="Yandell M."/>
            <person name="Tisserat N."/>
            <person name="Buell C.R."/>
        </authorList>
    </citation>
    <scope>NUCLEOTIDE SEQUENCE</scope>
    <source>
        <strain evidence="6">DAOM:BR144</strain>
    </source>
</reference>
<keyword evidence="6" id="KW-1185">Reference proteome</keyword>
<name>K3WUF4_GLOUD</name>
<feature type="domain" description="Deacetylase sirtuin-type" evidence="4">
    <location>
        <begin position="8"/>
        <end position="330"/>
    </location>
</feature>
<dbReference type="InterPro" id="IPR026590">
    <property type="entry name" value="Ssirtuin_cat_dom"/>
</dbReference>
<dbReference type="PANTHER" id="PTHR48252:SF77">
    <property type="entry name" value="HISTONE DEACETYLASE DOMAIN-CONTAINING PROTEIN"/>
    <property type="match status" value="1"/>
</dbReference>
<feature type="binding site" evidence="3">
    <location>
        <position position="204"/>
    </location>
    <ligand>
        <name>Zn(2+)</name>
        <dbReference type="ChEBI" id="CHEBI:29105"/>
    </ligand>
</feature>
<keyword evidence="2" id="KW-0520">NAD</keyword>
<sequence length="331" mass="37129">MDAPAAAAPDVRALWRDAAEKIAAADFLLVAVGAGFSADSGLPVYKDIASMQAYEEMGVDYRDLCDPYWLEEDDQVFYGFWGSCFNAYRDTKQHDGYDILRKWKQHLRPSSVVVPFRKLTHTTPIACTVRQVDAHFLRDFKRNEVYELHGNVERWQCAGAVGHAVVLREPCDEQWDASAEFRFAVDAKTMRAEGNDALTTCAQCGGKGRPNVLMFHDKMWIPNLDHEDRYIAWEAVVEEMLEENPSLKLVVLEIGCGTRVPSVRRECEMVVGDIFERCGRAQASLVRINPDFPHCDNDALTTNGLVLSVPSKGLEALEAIDELLSQIKAAK</sequence>
<dbReference type="SUPFAM" id="SSF52467">
    <property type="entry name" value="DHS-like NAD/FAD-binding domain"/>
    <property type="match status" value="1"/>
</dbReference>
<dbReference type="HOGENOM" id="CLU_023643_2_0_1"/>
<evidence type="ECO:0000256" key="3">
    <source>
        <dbReference type="PROSITE-ProRule" id="PRU00236"/>
    </source>
</evidence>
<dbReference type="Gene3D" id="3.30.1600.10">
    <property type="entry name" value="SIR2/SIRT2 'Small Domain"/>
    <property type="match status" value="1"/>
</dbReference>
<dbReference type="PROSITE" id="PS50305">
    <property type="entry name" value="SIRTUIN"/>
    <property type="match status" value="1"/>
</dbReference>
<evidence type="ECO:0000256" key="2">
    <source>
        <dbReference type="ARBA" id="ARBA00023027"/>
    </source>
</evidence>
<dbReference type="VEuPathDB" id="FungiDB:PYU1_G008585"/>
<feature type="binding site" evidence="3">
    <location>
        <position position="171"/>
    </location>
    <ligand>
        <name>Zn(2+)</name>
        <dbReference type="ChEBI" id="CHEBI:29105"/>
    </ligand>
</feature>
<dbReference type="InterPro" id="IPR029035">
    <property type="entry name" value="DHS-like_NAD/FAD-binding_dom"/>
</dbReference>
<dbReference type="InParanoid" id="K3WUF4"/>
<evidence type="ECO:0000256" key="1">
    <source>
        <dbReference type="ARBA" id="ARBA00022679"/>
    </source>
</evidence>
<feature type="active site" description="Proton acceptor" evidence="3">
    <location>
        <position position="149"/>
    </location>
</feature>
<dbReference type="eggNOG" id="ENOG502QTSC">
    <property type="taxonomic scope" value="Eukaryota"/>
</dbReference>
<evidence type="ECO:0000313" key="6">
    <source>
        <dbReference type="Proteomes" id="UP000019132"/>
    </source>
</evidence>
<reference evidence="5" key="3">
    <citation type="submission" date="2015-02" db="UniProtKB">
        <authorList>
            <consortium name="EnsemblProtists"/>
        </authorList>
    </citation>
    <scope>IDENTIFICATION</scope>
    <source>
        <strain evidence="5">DAOM BR144</strain>
    </source>
</reference>
<dbReference type="EnsemblProtists" id="PYU1_T008601">
    <property type="protein sequence ID" value="PYU1_T008601"/>
    <property type="gene ID" value="PYU1_G008585"/>
</dbReference>
<dbReference type="AlphaFoldDB" id="K3WUF4"/>
<keyword evidence="3" id="KW-0479">Metal-binding</keyword>
<dbReference type="EMBL" id="GL376613">
    <property type="status" value="NOT_ANNOTATED_CDS"/>
    <property type="molecule type" value="Genomic_DNA"/>
</dbReference>
<keyword evidence="1" id="KW-0808">Transferase</keyword>
<dbReference type="GO" id="GO:0016740">
    <property type="term" value="F:transferase activity"/>
    <property type="evidence" value="ECO:0007669"/>
    <property type="project" value="UniProtKB-KW"/>
</dbReference>
<reference evidence="6" key="2">
    <citation type="submission" date="2010-04" db="EMBL/GenBank/DDBJ databases">
        <authorList>
            <person name="Buell R."/>
            <person name="Hamilton J."/>
            <person name="Hostetler J."/>
        </authorList>
    </citation>
    <scope>NUCLEOTIDE SEQUENCE [LARGE SCALE GENOMIC DNA]</scope>
    <source>
        <strain evidence="6">DAOM:BR144</strain>
    </source>
</reference>
<keyword evidence="3" id="KW-0862">Zinc</keyword>
<dbReference type="OMA" id="EDRYIAW"/>
<dbReference type="GO" id="GO:0046872">
    <property type="term" value="F:metal ion binding"/>
    <property type="evidence" value="ECO:0007669"/>
    <property type="project" value="UniProtKB-KW"/>
</dbReference>
<feature type="binding site" evidence="3">
    <location>
        <position position="157"/>
    </location>
    <ligand>
        <name>Zn(2+)</name>
        <dbReference type="ChEBI" id="CHEBI:29105"/>
    </ligand>
</feature>
<evidence type="ECO:0000259" key="4">
    <source>
        <dbReference type="PROSITE" id="PS50305"/>
    </source>
</evidence>
<dbReference type="InterPro" id="IPR026591">
    <property type="entry name" value="Sirtuin_cat_small_dom_sf"/>
</dbReference>
<proteinExistence type="predicted"/>
<dbReference type="PANTHER" id="PTHR48252">
    <property type="entry name" value="HISTONE DEACETYLASE 2-RELATED"/>
    <property type="match status" value="1"/>
</dbReference>
<organism evidence="5 6">
    <name type="scientific">Globisporangium ultimum (strain ATCC 200006 / CBS 805.95 / DAOM BR144)</name>
    <name type="common">Pythium ultimum</name>
    <dbReference type="NCBI Taxonomy" id="431595"/>
    <lineage>
        <taxon>Eukaryota</taxon>
        <taxon>Sar</taxon>
        <taxon>Stramenopiles</taxon>
        <taxon>Oomycota</taxon>
        <taxon>Peronosporomycetes</taxon>
        <taxon>Pythiales</taxon>
        <taxon>Pythiaceae</taxon>
        <taxon>Globisporangium</taxon>
    </lineage>
</organism>
<feature type="binding site" evidence="3">
    <location>
        <position position="201"/>
    </location>
    <ligand>
        <name>Zn(2+)</name>
        <dbReference type="ChEBI" id="CHEBI:29105"/>
    </ligand>
</feature>
<evidence type="ECO:0000313" key="5">
    <source>
        <dbReference type="EnsemblProtists" id="PYU1_T008601"/>
    </source>
</evidence>
<dbReference type="Proteomes" id="UP000019132">
    <property type="component" value="Unassembled WGS sequence"/>
</dbReference>
<dbReference type="Gene3D" id="3.40.50.1220">
    <property type="entry name" value="TPP-binding domain"/>
    <property type="match status" value="1"/>
</dbReference>
<protein>
    <recommendedName>
        <fullName evidence="4">Deacetylase sirtuin-type domain-containing protein</fullName>
    </recommendedName>
</protein>
<accession>K3WUF4</accession>